<dbReference type="KEGG" id="amx:AM2010_1658"/>
<proteinExistence type="predicted"/>
<dbReference type="OrthoDB" id="9815788at2"/>
<dbReference type="Proteomes" id="UP000037643">
    <property type="component" value="Chromosome"/>
</dbReference>
<dbReference type="RefSeq" id="WP_047807823.1">
    <property type="nucleotide sequence ID" value="NZ_CP011805.1"/>
</dbReference>
<keyword evidence="2" id="KW-1185">Reference proteome</keyword>
<dbReference type="SUPFAM" id="SSF143744">
    <property type="entry name" value="GlcG-like"/>
    <property type="match status" value="1"/>
</dbReference>
<dbReference type="EMBL" id="CP011805">
    <property type="protein sequence ID" value="AKM07725.1"/>
    <property type="molecule type" value="Genomic_DNA"/>
</dbReference>
<dbReference type="InterPro" id="IPR052517">
    <property type="entry name" value="GlcG_carb_metab_protein"/>
</dbReference>
<evidence type="ECO:0000313" key="2">
    <source>
        <dbReference type="Proteomes" id="UP000037643"/>
    </source>
</evidence>
<dbReference type="Gene3D" id="3.30.450.150">
    <property type="entry name" value="Haem-degrading domain"/>
    <property type="match status" value="1"/>
</dbReference>
<dbReference type="InterPro" id="IPR038084">
    <property type="entry name" value="PduO/GlcC-like_sf"/>
</dbReference>
<dbReference type="Pfam" id="PF03928">
    <property type="entry name" value="HbpS-like"/>
    <property type="match status" value="1"/>
</dbReference>
<name>A0A0G3X846_9SPHN</name>
<dbReference type="PATRIC" id="fig|543877.4.peg.1684"/>
<dbReference type="GO" id="GO:0016740">
    <property type="term" value="F:transferase activity"/>
    <property type="evidence" value="ECO:0007669"/>
    <property type="project" value="UniProtKB-KW"/>
</dbReference>
<dbReference type="PANTHER" id="PTHR34309">
    <property type="entry name" value="SLR1406 PROTEIN"/>
    <property type="match status" value="1"/>
</dbReference>
<dbReference type="InterPro" id="IPR005624">
    <property type="entry name" value="PduO/GlcC-like"/>
</dbReference>
<gene>
    <name evidence="1" type="ORF">AM2010_1658</name>
</gene>
<dbReference type="AlphaFoldDB" id="A0A0G3X846"/>
<dbReference type="STRING" id="543877.AM2010_1658"/>
<reference evidence="1 2" key="1">
    <citation type="submission" date="2015-06" db="EMBL/GenBank/DDBJ databases">
        <authorList>
            <person name="Kim K.M."/>
        </authorList>
    </citation>
    <scope>NUCLEOTIDE SEQUENCE [LARGE SCALE GENOMIC DNA]</scope>
    <source>
        <strain evidence="1 2">KCTC 22370</strain>
    </source>
</reference>
<protein>
    <submittedName>
        <fullName evidence="1">Cob(I)alamin adenosyltransferase</fullName>
    </submittedName>
</protein>
<organism evidence="1 2">
    <name type="scientific">Pelagerythrobacter marensis</name>
    <dbReference type="NCBI Taxonomy" id="543877"/>
    <lineage>
        <taxon>Bacteria</taxon>
        <taxon>Pseudomonadati</taxon>
        <taxon>Pseudomonadota</taxon>
        <taxon>Alphaproteobacteria</taxon>
        <taxon>Sphingomonadales</taxon>
        <taxon>Erythrobacteraceae</taxon>
        <taxon>Pelagerythrobacter</taxon>
    </lineage>
</organism>
<accession>A0A0G3X846</accession>
<keyword evidence="1" id="KW-0808">Transferase</keyword>
<evidence type="ECO:0000313" key="1">
    <source>
        <dbReference type="EMBL" id="AKM07725.1"/>
    </source>
</evidence>
<sequence length="138" mass="14572">MANSVTKRSITQETADRLIEAASAKAAEMGVPMVISVVDESGILKAFRRMDGAALLSVDLATNKAYTAVSFGMPSHGWHEFIKNDPPLLHGIVHTPRLVVFGGGYPITEDDHVIGGIGVSGGHYEQDMQVAEAGLAAL</sequence>
<dbReference type="PANTHER" id="PTHR34309:SF1">
    <property type="entry name" value="PROTEIN GLCG"/>
    <property type="match status" value="1"/>
</dbReference>